<dbReference type="Proteomes" id="UP000708208">
    <property type="component" value="Unassembled WGS sequence"/>
</dbReference>
<feature type="non-terminal residue" evidence="2">
    <location>
        <position position="1"/>
    </location>
</feature>
<dbReference type="EMBL" id="CAJVCH010190839">
    <property type="protein sequence ID" value="CAG7730220.1"/>
    <property type="molecule type" value="Genomic_DNA"/>
</dbReference>
<feature type="region of interest" description="Disordered" evidence="1">
    <location>
        <begin position="170"/>
        <end position="192"/>
    </location>
</feature>
<keyword evidence="3" id="KW-1185">Reference proteome</keyword>
<gene>
    <name evidence="2" type="ORF">AFUS01_LOCUS18881</name>
</gene>
<evidence type="ECO:0000313" key="3">
    <source>
        <dbReference type="Proteomes" id="UP000708208"/>
    </source>
</evidence>
<reference evidence="2" key="1">
    <citation type="submission" date="2021-06" db="EMBL/GenBank/DDBJ databases">
        <authorList>
            <person name="Hodson N. C."/>
            <person name="Mongue J. A."/>
            <person name="Jaron S. K."/>
        </authorList>
    </citation>
    <scope>NUCLEOTIDE SEQUENCE</scope>
</reference>
<evidence type="ECO:0000313" key="2">
    <source>
        <dbReference type="EMBL" id="CAG7730220.1"/>
    </source>
</evidence>
<dbReference type="AlphaFoldDB" id="A0A8J2P356"/>
<evidence type="ECO:0000256" key="1">
    <source>
        <dbReference type="SAM" id="MobiDB-lite"/>
    </source>
</evidence>
<dbReference type="OrthoDB" id="8859298at2759"/>
<feature type="compositionally biased region" description="Polar residues" evidence="1">
    <location>
        <begin position="177"/>
        <end position="188"/>
    </location>
</feature>
<accession>A0A8J2P356</accession>
<dbReference type="PANTHER" id="PTHR34153">
    <property type="entry name" value="SI:CH211-262H13.3-RELATED-RELATED"/>
    <property type="match status" value="1"/>
</dbReference>
<proteinExistence type="predicted"/>
<evidence type="ECO:0008006" key="4">
    <source>
        <dbReference type="Google" id="ProtNLM"/>
    </source>
</evidence>
<sequence>FYKAGSMEEYDKDIDFTVVHFIETNEVELVPTKWIKQESEELCCYWPEFRNVAKINAAIKGLKSPVKSDWKTYSARVMHQFRSFDEGKQNIGHFEKFSELSGNETRSAKQKSRTGRVVTKRKLEFVDESSDEDAAKIPTKFQFGPANPPAFPVVDITSGNMEETISTGNILKPIQPTPSRSSGISGITNIPGRRVSPLSQPAEPENMPTNFVSLFADFQKDVFIRLATIQATQNTMQTALFSLVNNARIQNINCNPQPQNQIAFNFTFKTKEGLMDFDLKLKNENDFKQAACSYLGSLGGSDLTEIVYDVLKKVLTYPLAYHYNYTGFSGKSNFSVLEINEMLSGQNPEQLLKPEFQYATKVNRGCSTLVISSSKPKGSR</sequence>
<comment type="caution">
    <text evidence="2">The sequence shown here is derived from an EMBL/GenBank/DDBJ whole genome shotgun (WGS) entry which is preliminary data.</text>
</comment>
<protein>
    <recommendedName>
        <fullName evidence="4">DUF4806 domain-containing protein</fullName>
    </recommendedName>
</protein>
<dbReference type="PANTHER" id="PTHR34153:SF2">
    <property type="entry name" value="SI:CH211-262H13.3-RELATED"/>
    <property type="match status" value="1"/>
</dbReference>
<name>A0A8J2P356_9HEXA</name>
<organism evidence="2 3">
    <name type="scientific">Allacma fusca</name>
    <dbReference type="NCBI Taxonomy" id="39272"/>
    <lineage>
        <taxon>Eukaryota</taxon>
        <taxon>Metazoa</taxon>
        <taxon>Ecdysozoa</taxon>
        <taxon>Arthropoda</taxon>
        <taxon>Hexapoda</taxon>
        <taxon>Collembola</taxon>
        <taxon>Symphypleona</taxon>
        <taxon>Sminthuridae</taxon>
        <taxon>Allacma</taxon>
    </lineage>
</organism>